<proteinExistence type="inferred from homology"/>
<dbReference type="CDD" id="cd23158">
    <property type="entry name" value="Prefoldin_UXT"/>
    <property type="match status" value="1"/>
</dbReference>
<protein>
    <submittedName>
        <fullName evidence="3">Protein UXT homolog</fullName>
    </submittedName>
</protein>
<evidence type="ECO:0000313" key="3">
    <source>
        <dbReference type="RefSeq" id="XP_031552443.1"/>
    </source>
</evidence>
<dbReference type="KEGG" id="aten:116289636"/>
<dbReference type="Gene3D" id="1.10.287.370">
    <property type="match status" value="1"/>
</dbReference>
<dbReference type="OrthoDB" id="433124at2759"/>
<dbReference type="GO" id="GO:0000122">
    <property type="term" value="P:negative regulation of transcription by RNA polymerase II"/>
    <property type="evidence" value="ECO:0007669"/>
    <property type="project" value="InterPro"/>
</dbReference>
<dbReference type="GeneID" id="116289636"/>
<dbReference type="FunCoup" id="A0A6P8HBE2">
    <property type="interactions" value="1033"/>
</dbReference>
<dbReference type="PANTHER" id="PTHR13345">
    <property type="entry name" value="MEDIATOR OF RNA POLYMERASE II TRANSCRIPTION SUBUNIT 10"/>
    <property type="match status" value="1"/>
</dbReference>
<dbReference type="NCBIfam" id="TIGR00293">
    <property type="entry name" value="prefoldin subunit alpha"/>
    <property type="match status" value="1"/>
</dbReference>
<reference evidence="3" key="1">
    <citation type="submission" date="2025-08" db="UniProtKB">
        <authorList>
            <consortium name="RefSeq"/>
        </authorList>
    </citation>
    <scope>IDENTIFICATION</scope>
    <source>
        <tissue evidence="3">Tentacle</tissue>
    </source>
</reference>
<dbReference type="Pfam" id="PF02996">
    <property type="entry name" value="Prefoldin"/>
    <property type="match status" value="1"/>
</dbReference>
<name>A0A6P8HBE2_ACTTE</name>
<dbReference type="InterPro" id="IPR004127">
    <property type="entry name" value="Prefoldin_subunit_alpha"/>
</dbReference>
<dbReference type="PANTHER" id="PTHR13345:SF9">
    <property type="entry name" value="PROTEIN UXT"/>
    <property type="match status" value="1"/>
</dbReference>
<dbReference type="InParanoid" id="A0A6P8HBE2"/>
<dbReference type="InterPro" id="IPR003994">
    <property type="entry name" value="UXT"/>
</dbReference>
<dbReference type="AlphaFoldDB" id="A0A6P8HBE2"/>
<gene>
    <name evidence="3" type="primary">LOC116289636</name>
</gene>
<dbReference type="GO" id="GO:0016592">
    <property type="term" value="C:mediator complex"/>
    <property type="evidence" value="ECO:0007669"/>
    <property type="project" value="TreeGrafter"/>
</dbReference>
<sequence length="158" mass="18002">MADASEEKSDIQEKVLKYEEFIDKRLRKDLEAVYKAQEDVYTKINEYTQLKTTIKQLQNSHPKGEKLKTTVDLGTNFYCEAEVADTSMIYVAVGFGFYVQFTFDEALNFIEKKCGILNSTAKRLCKDAAKIKAHMKVVLGGLQELQNISFGKDDETGY</sequence>
<dbReference type="Proteomes" id="UP000515163">
    <property type="component" value="Unplaced"/>
</dbReference>
<dbReference type="PRINTS" id="PR01502">
    <property type="entry name" value="UXTPROTEIN"/>
</dbReference>
<accession>A0A6P8HBE2</accession>
<dbReference type="GO" id="GO:0003714">
    <property type="term" value="F:transcription corepressor activity"/>
    <property type="evidence" value="ECO:0007669"/>
    <property type="project" value="InterPro"/>
</dbReference>
<evidence type="ECO:0000313" key="2">
    <source>
        <dbReference type="Proteomes" id="UP000515163"/>
    </source>
</evidence>
<dbReference type="RefSeq" id="XP_031552443.1">
    <property type="nucleotide sequence ID" value="XM_031696583.1"/>
</dbReference>
<dbReference type="GO" id="GO:0045944">
    <property type="term" value="P:positive regulation of transcription by RNA polymerase II"/>
    <property type="evidence" value="ECO:0007669"/>
    <property type="project" value="TreeGrafter"/>
</dbReference>
<keyword evidence="2" id="KW-1185">Reference proteome</keyword>
<evidence type="ECO:0000256" key="1">
    <source>
        <dbReference type="ARBA" id="ARBA00007666"/>
    </source>
</evidence>
<dbReference type="InterPro" id="IPR009053">
    <property type="entry name" value="Prefoldin"/>
</dbReference>
<organism evidence="2 3">
    <name type="scientific">Actinia tenebrosa</name>
    <name type="common">Australian red waratah sea anemone</name>
    <dbReference type="NCBI Taxonomy" id="6105"/>
    <lineage>
        <taxon>Eukaryota</taxon>
        <taxon>Metazoa</taxon>
        <taxon>Cnidaria</taxon>
        <taxon>Anthozoa</taxon>
        <taxon>Hexacorallia</taxon>
        <taxon>Actiniaria</taxon>
        <taxon>Actiniidae</taxon>
        <taxon>Actinia</taxon>
    </lineage>
</organism>
<comment type="similarity">
    <text evidence="1">Belongs to the UXT family.</text>
</comment>
<dbReference type="SUPFAM" id="SSF46579">
    <property type="entry name" value="Prefoldin"/>
    <property type="match status" value="1"/>
</dbReference>